<keyword evidence="2" id="KW-1185">Reference proteome</keyword>
<dbReference type="Proteomes" id="UP000011083">
    <property type="component" value="Unassembled WGS sequence"/>
</dbReference>
<dbReference type="RefSeq" id="XP_004338061.1">
    <property type="nucleotide sequence ID" value="XM_004338013.1"/>
</dbReference>
<dbReference type="SUPFAM" id="SSF81995">
    <property type="entry name" value="beta-sandwich domain of Sec23/24"/>
    <property type="match status" value="1"/>
</dbReference>
<dbReference type="EMBL" id="KB008010">
    <property type="protein sequence ID" value="ELR16048.1"/>
    <property type="molecule type" value="Genomic_DNA"/>
</dbReference>
<gene>
    <name evidence="1" type="ORF">ACA1_224160</name>
</gene>
<dbReference type="KEGG" id="acan:ACA1_224160"/>
<protein>
    <submittedName>
        <fullName evidence="1">Uncharacterized protein</fullName>
    </submittedName>
</protein>
<dbReference type="AlphaFoldDB" id="L8GTW0"/>
<evidence type="ECO:0000313" key="2">
    <source>
        <dbReference type="Proteomes" id="UP000011083"/>
    </source>
</evidence>
<reference evidence="1 2" key="1">
    <citation type="journal article" date="2013" name="Genome Biol.">
        <title>Genome of Acanthamoeba castellanii highlights extensive lateral gene transfer and early evolution of tyrosine kinase signaling.</title>
        <authorList>
            <person name="Clarke M."/>
            <person name="Lohan A.J."/>
            <person name="Liu B."/>
            <person name="Lagkouvardos I."/>
            <person name="Roy S."/>
            <person name="Zafar N."/>
            <person name="Bertelli C."/>
            <person name="Schilde C."/>
            <person name="Kianianmomeni A."/>
            <person name="Burglin T.R."/>
            <person name="Frech C."/>
            <person name="Turcotte B."/>
            <person name="Kopec K.O."/>
            <person name="Synnott J.M."/>
            <person name="Choo C."/>
            <person name="Paponov I."/>
            <person name="Finkler A."/>
            <person name="Soon Heng Tan C."/>
            <person name="Hutchins A.P."/>
            <person name="Weinmeier T."/>
            <person name="Rattei T."/>
            <person name="Chu J.S."/>
            <person name="Gimenez G."/>
            <person name="Irimia M."/>
            <person name="Rigden D.J."/>
            <person name="Fitzpatrick D.A."/>
            <person name="Lorenzo-Morales J."/>
            <person name="Bateman A."/>
            <person name="Chiu C.H."/>
            <person name="Tang P."/>
            <person name="Hegemann P."/>
            <person name="Fromm H."/>
            <person name="Raoult D."/>
            <person name="Greub G."/>
            <person name="Miranda-Saavedra D."/>
            <person name="Chen N."/>
            <person name="Nash P."/>
            <person name="Ginger M.L."/>
            <person name="Horn M."/>
            <person name="Schaap P."/>
            <person name="Caler L."/>
            <person name="Loftus B."/>
        </authorList>
    </citation>
    <scope>NUCLEOTIDE SEQUENCE [LARGE SCALE GENOMIC DNA]</scope>
    <source>
        <strain evidence="1 2">Neff</strain>
    </source>
</reference>
<evidence type="ECO:0000313" key="1">
    <source>
        <dbReference type="EMBL" id="ELR16048.1"/>
    </source>
</evidence>
<proteinExistence type="predicted"/>
<name>L8GTW0_ACACF</name>
<dbReference type="VEuPathDB" id="AmoebaDB:ACA1_224160"/>
<organism evidence="1 2">
    <name type="scientific">Acanthamoeba castellanii (strain ATCC 30010 / Neff)</name>
    <dbReference type="NCBI Taxonomy" id="1257118"/>
    <lineage>
        <taxon>Eukaryota</taxon>
        <taxon>Amoebozoa</taxon>
        <taxon>Discosea</taxon>
        <taxon>Longamoebia</taxon>
        <taxon>Centramoebida</taxon>
        <taxon>Acanthamoebidae</taxon>
        <taxon>Acanthamoeba</taxon>
    </lineage>
</organism>
<accession>L8GTW0</accession>
<feature type="non-terminal residue" evidence="1">
    <location>
        <position position="1"/>
    </location>
</feature>
<dbReference type="OMA" id="QFEATHQ"/>
<dbReference type="GeneID" id="14916680"/>
<sequence length="186" mass="20656">GDEGHVVVRDVGNVTEDSDITFSFRAAEFFDLPDGQQLPFQAQITYTNGEGVKCLRVVCTSRPVTHSREGAETAINSAIVGLAAVHRSAALAQKGDYLEARVNLISSMRLLQRGMLTSKQQREYINFIRQSERLDGFMREAQQQEEMLAMQQSRVTVEERKMARDDSAAKNIVQMKLVSSAAFVAA</sequence>